<accession>A0ABQ7ANS2</accession>
<gene>
    <name evidence="2" type="ORF">DY000_02062266</name>
</gene>
<comment type="caution">
    <text evidence="2">The sequence shown here is derived from an EMBL/GenBank/DDBJ whole genome shotgun (WGS) entry which is preliminary data.</text>
</comment>
<keyword evidence="3" id="KW-1185">Reference proteome</keyword>
<evidence type="ECO:0000313" key="2">
    <source>
        <dbReference type="EMBL" id="KAF3515800.1"/>
    </source>
</evidence>
<dbReference type="Proteomes" id="UP000266723">
    <property type="component" value="Unassembled WGS sequence"/>
</dbReference>
<organism evidence="2 3">
    <name type="scientific">Brassica cretica</name>
    <name type="common">Mustard</name>
    <dbReference type="NCBI Taxonomy" id="69181"/>
    <lineage>
        <taxon>Eukaryota</taxon>
        <taxon>Viridiplantae</taxon>
        <taxon>Streptophyta</taxon>
        <taxon>Embryophyta</taxon>
        <taxon>Tracheophyta</taxon>
        <taxon>Spermatophyta</taxon>
        <taxon>Magnoliopsida</taxon>
        <taxon>eudicotyledons</taxon>
        <taxon>Gunneridae</taxon>
        <taxon>Pentapetalae</taxon>
        <taxon>rosids</taxon>
        <taxon>malvids</taxon>
        <taxon>Brassicales</taxon>
        <taxon>Brassicaceae</taxon>
        <taxon>Brassiceae</taxon>
        <taxon>Brassica</taxon>
    </lineage>
</organism>
<sequence length="285" mass="32328">MWDVSGAQRRSPVVLCPRRSEAGQANGESGADASRVKWRSRDGPALRVLIAELDEHFPLVSSVLIAEAEERVVVRGAVPAWGWFSAVARPGEGSEVLHFDQTMLRHWLEGGQQEKSFLRFSEGFGSMWMEPLSQPDFHSFKTADYNFCGLPSREYASHGQCSNWQCFNSRILVPGCEMDPAEERRERKRHKEYINMLGYVADSQYGIPTRCPCGGRITDEDDGLHYRQPWVIGVQEEIECLTKRVEEAEKVIKGVPNLNKKIEILEAQVKNLTVQVADLERLCFE</sequence>
<name>A0ABQ7ANS2_BRACR</name>
<proteinExistence type="predicted"/>
<dbReference type="EMBL" id="QGKV02001556">
    <property type="protein sequence ID" value="KAF3515800.1"/>
    <property type="molecule type" value="Genomic_DNA"/>
</dbReference>
<evidence type="ECO:0000256" key="1">
    <source>
        <dbReference type="SAM" id="Coils"/>
    </source>
</evidence>
<protein>
    <submittedName>
        <fullName evidence="2">Uncharacterized protein</fullName>
    </submittedName>
</protein>
<evidence type="ECO:0000313" key="3">
    <source>
        <dbReference type="Proteomes" id="UP000266723"/>
    </source>
</evidence>
<reference evidence="2 3" key="1">
    <citation type="journal article" date="2020" name="BMC Genomics">
        <title>Intraspecific diversification of the crop wild relative Brassica cretica Lam. using demographic model selection.</title>
        <authorList>
            <person name="Kioukis A."/>
            <person name="Michalopoulou V.A."/>
            <person name="Briers L."/>
            <person name="Pirintsos S."/>
            <person name="Studholme D.J."/>
            <person name="Pavlidis P."/>
            <person name="Sarris P.F."/>
        </authorList>
    </citation>
    <scope>NUCLEOTIDE SEQUENCE [LARGE SCALE GENOMIC DNA]</scope>
    <source>
        <strain evidence="3">cv. PFS-1207/04</strain>
    </source>
</reference>
<keyword evidence="1" id="KW-0175">Coiled coil</keyword>
<feature type="coiled-coil region" evidence="1">
    <location>
        <begin position="231"/>
        <end position="282"/>
    </location>
</feature>